<reference evidence="3" key="1">
    <citation type="submission" date="2020-04" db="EMBL/GenBank/DDBJ databases">
        <authorList>
            <person name="Zhang T."/>
        </authorList>
    </citation>
    <scope>NUCLEOTIDE SEQUENCE</scope>
    <source>
        <strain evidence="3">HKST-UBA02</strain>
    </source>
</reference>
<comment type="similarity">
    <text evidence="1">Belongs to the 5'-AMP-activated protein kinase beta subunit family.</text>
</comment>
<dbReference type="PANTHER" id="PTHR10343">
    <property type="entry name" value="5'-AMP-ACTIVATED PROTEIN KINASE , BETA SUBUNIT"/>
    <property type="match status" value="1"/>
</dbReference>
<evidence type="ECO:0000313" key="3">
    <source>
        <dbReference type="EMBL" id="MCA9755182.1"/>
    </source>
</evidence>
<evidence type="ECO:0000256" key="1">
    <source>
        <dbReference type="ARBA" id="ARBA00010926"/>
    </source>
</evidence>
<dbReference type="Pfam" id="PF16561">
    <property type="entry name" value="AMPK1_CBM"/>
    <property type="match status" value="1"/>
</dbReference>
<dbReference type="CDD" id="cd02859">
    <property type="entry name" value="E_set_AMPKbeta_like_N"/>
    <property type="match status" value="1"/>
</dbReference>
<dbReference type="Gene3D" id="2.60.40.10">
    <property type="entry name" value="Immunoglobulins"/>
    <property type="match status" value="1"/>
</dbReference>
<protein>
    <submittedName>
        <fullName evidence="3">Glycogen-binding domain-containing protein</fullName>
    </submittedName>
</protein>
<dbReference type="PANTHER" id="PTHR10343:SF84">
    <property type="entry name" value="5'-AMP-ACTIVATED PROTEIN KINASE SUBUNIT BETA-1"/>
    <property type="match status" value="1"/>
</dbReference>
<organism evidence="3 4">
    <name type="scientific">Eiseniibacteriota bacterium</name>
    <dbReference type="NCBI Taxonomy" id="2212470"/>
    <lineage>
        <taxon>Bacteria</taxon>
        <taxon>Candidatus Eiseniibacteriota</taxon>
    </lineage>
</organism>
<feature type="domain" description="AMP-activated protein kinase glycogen-binding" evidence="2">
    <location>
        <begin position="63"/>
        <end position="127"/>
    </location>
</feature>
<dbReference type="InterPro" id="IPR032640">
    <property type="entry name" value="AMPK1_CBM"/>
</dbReference>
<comment type="caution">
    <text evidence="3">The sequence shown here is derived from an EMBL/GenBank/DDBJ whole genome shotgun (WGS) entry which is preliminary data.</text>
</comment>
<dbReference type="SUPFAM" id="SSF81296">
    <property type="entry name" value="E set domains"/>
    <property type="match status" value="1"/>
</dbReference>
<name>A0A956SC80_UNCEI</name>
<dbReference type="EMBL" id="JAGQHS010000017">
    <property type="protein sequence ID" value="MCA9755182.1"/>
    <property type="molecule type" value="Genomic_DNA"/>
</dbReference>
<dbReference type="Proteomes" id="UP000739538">
    <property type="component" value="Unassembled WGS sequence"/>
</dbReference>
<dbReference type="InterPro" id="IPR013783">
    <property type="entry name" value="Ig-like_fold"/>
</dbReference>
<evidence type="ECO:0000259" key="2">
    <source>
        <dbReference type="Pfam" id="PF16561"/>
    </source>
</evidence>
<dbReference type="AlphaFoldDB" id="A0A956SC80"/>
<evidence type="ECO:0000313" key="4">
    <source>
        <dbReference type="Proteomes" id="UP000739538"/>
    </source>
</evidence>
<dbReference type="InterPro" id="IPR014756">
    <property type="entry name" value="Ig_E-set"/>
</dbReference>
<sequence length="743" mass="81607">MTHRAPRPNAWAGRLAVSFVDRDLGKVAWSLLFAFCASLLASASWAKVEATDEGVLFIYSDARAREVFLAGSFNDWNASGTSMTNVDGVWSVTMPLDPGEYEYKFVVDGQWVADPDNPTTVGEFGNSAVNVGSDNALVALQATSNTTLSPKIFIGGRALALYKYRHDDGEDRYELDRPSLDFDLDFNIRVNSDLEAHILTNISNDAENVEFFETRLNFDRGSLTLDNSDVYLQAWDNEGVVEFDDPLALVGRVGIYDHAFGYGTTGAQVKKEFAGFEAQLLYTDDADPGSGFPAVSETALDDVLSNVVFDGGVARLGNPSESSYSMINTNGAEDIAAGRLSRDLESVLGRPARIGLLGRLDRGYSPGSLVLVERDEKNASGTTGTVTRITEGFEGWGAYGVEASVSPSPGLTLRGEFLRGESRILVKTGTTSPAVLESSIAGADTTVTFTVDEESAHPADDIDLDTSNRAYLGASLPGTLFGLDASVSWEYEDHALTAVASGIGRELESDVSTYRLHLSRKWTPFADVKAPVRAGSSFEFFDFTYDREAPWTTQIWFDDRNFWLDRGEDKVSYDRLVLLGGNDAFVWKPEITVRVPNSREIDVSYFGTIGSDAVGGAPKYLESIFKITGRPTRDWVATWDSRLVKYDVPALELSESYFSTFFEIAYEPVEQVSFAISWGVDPYVIDGPVNEYAYIGRDEFLFEQGADATAARSDFYGLADRIRAAETALEDENRIQFEARLEF</sequence>
<accession>A0A956SC80</accession>
<proteinExistence type="inferred from homology"/>
<reference evidence="3" key="2">
    <citation type="journal article" date="2021" name="Microbiome">
        <title>Successional dynamics and alternative stable states in a saline activated sludge microbial community over 9 years.</title>
        <authorList>
            <person name="Wang Y."/>
            <person name="Ye J."/>
            <person name="Ju F."/>
            <person name="Liu L."/>
            <person name="Boyd J.A."/>
            <person name="Deng Y."/>
            <person name="Parks D.H."/>
            <person name="Jiang X."/>
            <person name="Yin X."/>
            <person name="Woodcroft B.J."/>
            <person name="Tyson G.W."/>
            <person name="Hugenholtz P."/>
            <person name="Polz M.F."/>
            <person name="Zhang T."/>
        </authorList>
    </citation>
    <scope>NUCLEOTIDE SEQUENCE</scope>
    <source>
        <strain evidence="3">HKST-UBA02</strain>
    </source>
</reference>
<dbReference type="InterPro" id="IPR050827">
    <property type="entry name" value="CRP1_MDG1_kinase"/>
</dbReference>
<gene>
    <name evidence="3" type="ORF">KDA27_05220</name>
</gene>